<reference evidence="2" key="1">
    <citation type="submission" date="2017-09" db="EMBL/GenBank/DDBJ databases">
        <title>Depth-based differentiation of microbial function through sediment-hosted aquifers and enrichment of novel symbionts in the deep terrestrial subsurface.</title>
        <authorList>
            <person name="Probst A.J."/>
            <person name="Ladd B."/>
            <person name="Jarett J.K."/>
            <person name="Geller-Mcgrath D.E."/>
            <person name="Sieber C.M.K."/>
            <person name="Emerson J.B."/>
            <person name="Anantharaman K."/>
            <person name="Thomas B.C."/>
            <person name="Malmstrom R."/>
            <person name="Stieglmeier M."/>
            <person name="Klingl A."/>
            <person name="Woyke T."/>
            <person name="Ryan C.M."/>
            <person name="Banfield J.F."/>
        </authorList>
    </citation>
    <scope>NUCLEOTIDE SEQUENCE [LARGE SCALE GENOMIC DNA]</scope>
</reference>
<protein>
    <submittedName>
        <fullName evidence="1">Glutamyl-tRNA amidotransferase</fullName>
    </submittedName>
</protein>
<dbReference type="Gene3D" id="1.10.1510.10">
    <property type="entry name" value="Uncharacterised protein YqeY/AIM41 PF09424, N-terminal domain"/>
    <property type="match status" value="1"/>
</dbReference>
<dbReference type="GO" id="GO:0016740">
    <property type="term" value="F:transferase activity"/>
    <property type="evidence" value="ECO:0007669"/>
    <property type="project" value="UniProtKB-KW"/>
</dbReference>
<evidence type="ECO:0000313" key="1">
    <source>
        <dbReference type="EMBL" id="PIZ44792.1"/>
    </source>
</evidence>
<dbReference type="Gene3D" id="1.10.10.410">
    <property type="match status" value="1"/>
</dbReference>
<proteinExistence type="predicted"/>
<dbReference type="InterPro" id="IPR003789">
    <property type="entry name" value="Asn/Gln_tRNA_amidoTrase-B-like"/>
</dbReference>
<dbReference type="SUPFAM" id="SSF89095">
    <property type="entry name" value="GatB/YqeY motif"/>
    <property type="match status" value="1"/>
</dbReference>
<dbReference type="PANTHER" id="PTHR28055">
    <property type="entry name" value="ALTERED INHERITANCE OF MITOCHONDRIA PROTEIN 41, MITOCHONDRIAL"/>
    <property type="match status" value="1"/>
</dbReference>
<dbReference type="EMBL" id="PFNM01000036">
    <property type="protein sequence ID" value="PIZ44792.1"/>
    <property type="molecule type" value="Genomic_DNA"/>
</dbReference>
<name>A0A2M7TFU3_9BACT</name>
<keyword evidence="1" id="KW-0808">Transferase</keyword>
<evidence type="ECO:0000313" key="2">
    <source>
        <dbReference type="Proteomes" id="UP000230553"/>
    </source>
</evidence>
<dbReference type="Pfam" id="PF09424">
    <property type="entry name" value="YqeY"/>
    <property type="match status" value="1"/>
</dbReference>
<dbReference type="InterPro" id="IPR042184">
    <property type="entry name" value="YqeY/Aim41_N"/>
</dbReference>
<comment type="caution">
    <text evidence="1">The sequence shown here is derived from an EMBL/GenBank/DDBJ whole genome shotgun (WGS) entry which is preliminary data.</text>
</comment>
<dbReference type="Proteomes" id="UP000230553">
    <property type="component" value="Unassembled WGS sequence"/>
</dbReference>
<dbReference type="PANTHER" id="PTHR28055:SF1">
    <property type="entry name" value="ALTERED INHERITANCE OF MITOCHONDRIA PROTEIN 41, MITOCHONDRIAL"/>
    <property type="match status" value="1"/>
</dbReference>
<gene>
    <name evidence="1" type="ORF">COY31_01785</name>
</gene>
<dbReference type="GO" id="GO:0016884">
    <property type="term" value="F:carbon-nitrogen ligase activity, with glutamine as amido-N-donor"/>
    <property type="evidence" value="ECO:0007669"/>
    <property type="project" value="InterPro"/>
</dbReference>
<dbReference type="AlphaFoldDB" id="A0A2M7TFU3"/>
<dbReference type="InterPro" id="IPR023168">
    <property type="entry name" value="GatB_Yqey_C_2"/>
</dbReference>
<dbReference type="InterPro" id="IPR019004">
    <property type="entry name" value="YqeY/Aim41"/>
</dbReference>
<sequence>MLNQKISEDLKESMKAGKEFETGVLRMLLSSLHNKEIEKRGKDGDSALSDEEIIEVLSKEAKKRKEAAGIFNNAGRRDLAEKELKELELIRKYLPEQVGAEEIEKVIKDVIEKIIKDPEGKQSSYGARFGKVMAEAMKELKGKADASAVSEAAKKFLANAQ</sequence>
<accession>A0A2M7TFU3</accession>
<organism evidence="1 2">
    <name type="scientific">Candidatus Wolfebacteria bacterium CG_4_10_14_0_2_um_filter_39_18</name>
    <dbReference type="NCBI Taxonomy" id="1975061"/>
    <lineage>
        <taxon>Bacteria</taxon>
        <taxon>Candidatus Wolfeibacteriota</taxon>
    </lineage>
</organism>